<dbReference type="OrthoDB" id="163599at2"/>
<dbReference type="RefSeq" id="WP_087862317.1">
    <property type="nucleotide sequence ID" value="NZ_LT859958.1"/>
</dbReference>
<dbReference type="KEGG" id="abat:CFX1CAM_1413"/>
<evidence type="ECO:0000313" key="3">
    <source>
        <dbReference type="Proteomes" id="UP000195514"/>
    </source>
</evidence>
<comment type="similarity">
    <text evidence="1">Belongs to the asp23 family.</text>
</comment>
<evidence type="ECO:0008006" key="4">
    <source>
        <dbReference type="Google" id="ProtNLM"/>
    </source>
</evidence>
<accession>A0A1Y6K6F4</accession>
<dbReference type="Proteomes" id="UP000195514">
    <property type="component" value="Chromosome I"/>
</dbReference>
<dbReference type="EMBL" id="LT859958">
    <property type="protein sequence ID" value="SMX54478.1"/>
    <property type="molecule type" value="Genomic_DNA"/>
</dbReference>
<dbReference type="AlphaFoldDB" id="A0A1Y6K6F4"/>
<name>A0A1Y6K6F4_9CHLR</name>
<protein>
    <recommendedName>
        <fullName evidence="4">Asp23/Gls24 family envelope stress response protein</fullName>
    </recommendedName>
</protein>
<evidence type="ECO:0000313" key="2">
    <source>
        <dbReference type="EMBL" id="SMX54478.1"/>
    </source>
</evidence>
<sequence length="116" mass="12877">MNDQVSEKDISKTTISPEVLHKITRLTTLSVQGVSRMASVKNSLAQVFAQENAQGTKVLIKDDKVYADVYVVLFSDMNVRDISREIQERVSRAITEMVGLAVGGVNIHIMDIDFHA</sequence>
<proteinExistence type="inferred from homology"/>
<organism evidence="2 3">
    <name type="scientific">Candidatus Brevifilum fermentans</name>
    <dbReference type="NCBI Taxonomy" id="1986204"/>
    <lineage>
        <taxon>Bacteria</taxon>
        <taxon>Bacillati</taxon>
        <taxon>Chloroflexota</taxon>
        <taxon>Anaerolineae</taxon>
        <taxon>Anaerolineales</taxon>
        <taxon>Anaerolineaceae</taxon>
        <taxon>Candidatus Brevifilum</taxon>
    </lineage>
</organism>
<evidence type="ECO:0000256" key="1">
    <source>
        <dbReference type="ARBA" id="ARBA00005721"/>
    </source>
</evidence>
<dbReference type="PANTHER" id="PTHR34297">
    <property type="entry name" value="HYPOTHETICAL CYTOSOLIC PROTEIN-RELATED"/>
    <property type="match status" value="1"/>
</dbReference>
<reference evidence="3" key="1">
    <citation type="submission" date="2017-05" db="EMBL/GenBank/DDBJ databases">
        <authorList>
            <person name="Kirkegaard R."/>
            <person name="Mcilroy J S."/>
        </authorList>
    </citation>
    <scope>NUCLEOTIDE SEQUENCE [LARGE SCALE GENOMIC DNA]</scope>
</reference>
<dbReference type="Pfam" id="PF03780">
    <property type="entry name" value="Asp23"/>
    <property type="match status" value="1"/>
</dbReference>
<gene>
    <name evidence="2" type="ORF">CFX1CAM_1413</name>
</gene>
<dbReference type="InterPro" id="IPR005531">
    <property type="entry name" value="Asp23"/>
</dbReference>
<keyword evidence="3" id="KW-1185">Reference proteome</keyword>